<dbReference type="OMA" id="FCIYSER"/>
<dbReference type="InterPro" id="IPR024066">
    <property type="entry name" value="RGS_subdom1/3"/>
</dbReference>
<reference evidence="2" key="2">
    <citation type="submission" date="2025-09" db="UniProtKB">
        <authorList>
            <consortium name="Ensembl"/>
        </authorList>
    </citation>
    <scope>IDENTIFICATION</scope>
</reference>
<sequence>MPTILTSSTEIKNMNKEDKPVNSRDRKFSLLRILAKWRFCRPLTDKLNPDESLLWSQSLENLLRSKYGMATFHTFLKSEFSDENIEFWLVCEDFKKIRSSSRLCSRAKKIFEHYIKAEAPKEINIDHVTRDLIKQNVQAPTRVCFDEAQRIVYGLMERDSYPRFLRSDIYRSLLESVSHRIKV</sequence>
<name>A0A9J7XRW4_CYPCA</name>
<keyword evidence="3" id="KW-1185">Reference proteome</keyword>
<reference evidence="2" key="1">
    <citation type="submission" date="2025-08" db="UniProtKB">
        <authorList>
            <consortium name="Ensembl"/>
        </authorList>
    </citation>
    <scope>IDENTIFICATION</scope>
</reference>
<evidence type="ECO:0000313" key="3">
    <source>
        <dbReference type="Proteomes" id="UP001108240"/>
    </source>
</evidence>
<dbReference type="Proteomes" id="UP001108240">
    <property type="component" value="Unplaced"/>
</dbReference>
<dbReference type="SUPFAM" id="SSF48097">
    <property type="entry name" value="Regulator of G-protein signaling, RGS"/>
    <property type="match status" value="1"/>
</dbReference>
<dbReference type="PROSITE" id="PS50132">
    <property type="entry name" value="RGS"/>
    <property type="match status" value="1"/>
</dbReference>
<dbReference type="PRINTS" id="PR01301">
    <property type="entry name" value="RGSPROTEIN"/>
</dbReference>
<evidence type="ECO:0000259" key="1">
    <source>
        <dbReference type="PROSITE" id="PS50132"/>
    </source>
</evidence>
<dbReference type="InterPro" id="IPR036305">
    <property type="entry name" value="RGS_sf"/>
</dbReference>
<dbReference type="AlphaFoldDB" id="A0A9J7XRW4"/>
<dbReference type="Gene3D" id="1.10.167.10">
    <property type="entry name" value="Regulator of G-protein Signalling 4, domain 2"/>
    <property type="match status" value="1"/>
</dbReference>
<dbReference type="Gene3D" id="1.10.196.10">
    <property type="match status" value="2"/>
</dbReference>
<feature type="domain" description="RGS" evidence="1">
    <location>
        <begin position="58"/>
        <end position="174"/>
    </location>
</feature>
<dbReference type="PANTHER" id="PTHR10845">
    <property type="entry name" value="REGULATOR OF G PROTEIN SIGNALING"/>
    <property type="match status" value="1"/>
</dbReference>
<evidence type="ECO:0000313" key="2">
    <source>
        <dbReference type="Ensembl" id="ENSCCRP00000109241.1"/>
    </source>
</evidence>
<dbReference type="InterPro" id="IPR044926">
    <property type="entry name" value="RGS_subdomain_2"/>
</dbReference>
<dbReference type="PANTHER" id="PTHR10845:SF278">
    <property type="entry name" value="REGULATOR OF G-PROTEIN SIGNALLING 1"/>
    <property type="match status" value="1"/>
</dbReference>
<protein>
    <submittedName>
        <fullName evidence="2">Regulator of G protein signaling 13a</fullName>
    </submittedName>
</protein>
<dbReference type="GeneTree" id="ENSGT00940000158520"/>
<proteinExistence type="predicted"/>
<organism evidence="2 3">
    <name type="scientific">Cyprinus carpio carpio</name>
    <dbReference type="NCBI Taxonomy" id="630221"/>
    <lineage>
        <taxon>Eukaryota</taxon>
        <taxon>Metazoa</taxon>
        <taxon>Chordata</taxon>
        <taxon>Craniata</taxon>
        <taxon>Vertebrata</taxon>
        <taxon>Euteleostomi</taxon>
        <taxon>Actinopterygii</taxon>
        <taxon>Neopterygii</taxon>
        <taxon>Teleostei</taxon>
        <taxon>Ostariophysi</taxon>
        <taxon>Cypriniformes</taxon>
        <taxon>Cyprinidae</taxon>
        <taxon>Cyprininae</taxon>
        <taxon>Cyprinus</taxon>
    </lineage>
</organism>
<dbReference type="Pfam" id="PF00615">
    <property type="entry name" value="RGS"/>
    <property type="match status" value="1"/>
</dbReference>
<dbReference type="SMART" id="SM00315">
    <property type="entry name" value="RGS"/>
    <property type="match status" value="1"/>
</dbReference>
<dbReference type="FunFam" id="1.10.167.10:FF:000001">
    <property type="entry name" value="Putative regulator of g-protein signaling 12"/>
    <property type="match status" value="1"/>
</dbReference>
<dbReference type="Ensembl" id="ENSCCRT00000190750.1">
    <property type="protein sequence ID" value="ENSCCRP00000109241.1"/>
    <property type="gene ID" value="ENSCCRG00000058257.1"/>
</dbReference>
<accession>A0A9J7XRW4</accession>
<dbReference type="InterPro" id="IPR016137">
    <property type="entry name" value="RGS"/>
</dbReference>